<proteinExistence type="predicted"/>
<protein>
    <submittedName>
        <fullName evidence="1">Uncharacterized protein</fullName>
    </submittedName>
</protein>
<dbReference type="EMBL" id="CM055099">
    <property type="protein sequence ID" value="KAJ7547993.1"/>
    <property type="molecule type" value="Genomic_DNA"/>
</dbReference>
<evidence type="ECO:0000313" key="1">
    <source>
        <dbReference type="EMBL" id="KAJ7547993.1"/>
    </source>
</evidence>
<comment type="caution">
    <text evidence="1">The sequence shown here is derived from an EMBL/GenBank/DDBJ whole genome shotgun (WGS) entry which is preliminary data.</text>
</comment>
<sequence>MLSNRMMRLNLMSGYKIKTKRHLAASRLQTPILMHRFSHSHFFSSFLVLVSHKRDLFRNYLKQVREETSGRLMGRIYRPNGTPNKWWLAFAQKKFMNIMLPF</sequence>
<evidence type="ECO:0000313" key="2">
    <source>
        <dbReference type="Proteomes" id="UP001162992"/>
    </source>
</evidence>
<name>A0ACC2D122_DIPCM</name>
<keyword evidence="2" id="KW-1185">Reference proteome</keyword>
<gene>
    <name evidence="1" type="ORF">O6H91_08G112700</name>
</gene>
<dbReference type="Proteomes" id="UP001162992">
    <property type="component" value="Chromosome 8"/>
</dbReference>
<organism evidence="1 2">
    <name type="scientific">Diphasiastrum complanatum</name>
    <name type="common">Issler's clubmoss</name>
    <name type="synonym">Lycopodium complanatum</name>
    <dbReference type="NCBI Taxonomy" id="34168"/>
    <lineage>
        <taxon>Eukaryota</taxon>
        <taxon>Viridiplantae</taxon>
        <taxon>Streptophyta</taxon>
        <taxon>Embryophyta</taxon>
        <taxon>Tracheophyta</taxon>
        <taxon>Lycopodiopsida</taxon>
        <taxon>Lycopodiales</taxon>
        <taxon>Lycopodiaceae</taxon>
        <taxon>Lycopodioideae</taxon>
        <taxon>Diphasiastrum</taxon>
    </lineage>
</organism>
<accession>A0ACC2D122</accession>
<reference evidence="2" key="1">
    <citation type="journal article" date="2024" name="Proc. Natl. Acad. Sci. U.S.A.">
        <title>Extraordinary preservation of gene collinearity over three hundred million years revealed in homosporous lycophytes.</title>
        <authorList>
            <person name="Li C."/>
            <person name="Wickell D."/>
            <person name="Kuo L.Y."/>
            <person name="Chen X."/>
            <person name="Nie B."/>
            <person name="Liao X."/>
            <person name="Peng D."/>
            <person name="Ji J."/>
            <person name="Jenkins J."/>
            <person name="Williams M."/>
            <person name="Shu S."/>
            <person name="Plott C."/>
            <person name="Barry K."/>
            <person name="Rajasekar S."/>
            <person name="Grimwood J."/>
            <person name="Han X."/>
            <person name="Sun S."/>
            <person name="Hou Z."/>
            <person name="He W."/>
            <person name="Dai G."/>
            <person name="Sun C."/>
            <person name="Schmutz J."/>
            <person name="Leebens-Mack J.H."/>
            <person name="Li F.W."/>
            <person name="Wang L."/>
        </authorList>
    </citation>
    <scope>NUCLEOTIDE SEQUENCE [LARGE SCALE GENOMIC DNA]</scope>
    <source>
        <strain evidence="2">cv. PW_Plant_1</strain>
    </source>
</reference>